<dbReference type="OrthoDB" id="120976at2759"/>
<keyword evidence="6" id="KW-0067">ATP-binding</keyword>
<evidence type="ECO:0000313" key="9">
    <source>
        <dbReference type="Ensembl" id="ENSSFOP00015000444.2"/>
    </source>
</evidence>
<dbReference type="SUPFAM" id="SSF49899">
    <property type="entry name" value="Concanavalin A-like lectins/glucanases"/>
    <property type="match status" value="1"/>
</dbReference>
<dbReference type="Pfam" id="PF14484">
    <property type="entry name" value="FISNA"/>
    <property type="match status" value="1"/>
</dbReference>
<dbReference type="InterPro" id="IPR013320">
    <property type="entry name" value="ConA-like_dom_sf"/>
</dbReference>
<dbReference type="SMART" id="SM00589">
    <property type="entry name" value="PRY"/>
    <property type="match status" value="1"/>
</dbReference>
<dbReference type="PROSITE" id="PS51450">
    <property type="entry name" value="LRR"/>
    <property type="match status" value="2"/>
</dbReference>
<dbReference type="InterPro" id="IPR029495">
    <property type="entry name" value="NACHT-assoc"/>
</dbReference>
<reference evidence="9" key="2">
    <citation type="submission" date="2025-08" db="UniProtKB">
        <authorList>
            <consortium name="Ensembl"/>
        </authorList>
    </citation>
    <scope>IDENTIFICATION</scope>
</reference>
<sequence length="916" mass="104148">MLLLNALLSDNLFLQKNKCNLKKKCQTIFEGITRPGKSVSLHCVYTNLCITEGDSVGVNDEHEVLQNKATSERETSQETSIHLNDIFRPLPGQEKSIRTVLTKGIAGIGKTISVQKFILNWLEDQVNEDVLFIFLFSFRELNTITQNELSLRELLHSFYPETDDLTVENYKILFIFDGLDEYQYPLKFLSRRCVSLTEIAPLDVLLSNLIEGNLLPSALLWITSRPAAASDIPPEFIDQVTEIRGFNDHQKEEYFRKKFPDQDLASRILSHVKSSRSLHIMCHIPIFCWISAAVLGQMLTKDDREIPSTLTQMYSRFLLIQINLMNKKYHGDTERNVTKLSHRDKEIIMKLAELAFQHLEKRNVMFRKEDLEACGIEDLNASVYSVLCTEMFKEEIALIPEKFYCFVHLTIQEYLAALHACHLFATKQMDSLNKIFKTKPRAIHGFHKAAVDKALEYKNGQFDLFLRFLLGMSLDINQYLLKDLLPSIRSNSEGIKKTTKYIIKVLKKKDLSPERCINLIHCLVELNDRSLLEEIQMSGSSSSAKLTVTQCTALAYMLIMPGEVCDMFDLKKCKVSEEGLKRLLPVIKCSKKACLDHCGLSADCCETVSFALQSANSHLTELNLSHNDLGDLGLEKLCVGLKSPNCKLESLDLSFNKLNASGMKQLSDVLIGPHCKLRSLDLSNNDLEDSGVNVLCQALSINLLSVHRLYNCRVTEGGCTSLASALRLNPSYLNELDMYNNHPGDRGVKLLTLTLDEKTANKYLSITKIKRKVTRKQRSQAYTDLPERFNRCYQVLCREGLSGRCYWEAEWSGCTAYIGVAYRGICRNGAFDAMRLGDNDKSWSLFCSNKKFSAHHNKTSSDIPIPQYRSCRIGVYLDWAAGTLSFYSVSSDTLTHLYTFHSTFSEPLYPAFRLRK</sequence>
<dbReference type="Pfam" id="PF05729">
    <property type="entry name" value="NACHT"/>
    <property type="match status" value="1"/>
</dbReference>
<dbReference type="Gene3D" id="2.60.120.920">
    <property type="match status" value="1"/>
</dbReference>
<dbReference type="GO" id="GO:0005524">
    <property type="term" value="F:ATP binding"/>
    <property type="evidence" value="ECO:0007669"/>
    <property type="project" value="UniProtKB-KW"/>
</dbReference>
<evidence type="ECO:0000256" key="6">
    <source>
        <dbReference type="ARBA" id="ARBA00022840"/>
    </source>
</evidence>
<dbReference type="Pfam" id="PF13516">
    <property type="entry name" value="LRR_6"/>
    <property type="match status" value="3"/>
</dbReference>
<feature type="domain" description="B30.2/SPRY" evidence="7">
    <location>
        <begin position="733"/>
        <end position="916"/>
    </location>
</feature>
<comment type="subcellular location">
    <subcellularLocation>
        <location evidence="1">Cytoplasm</location>
    </subcellularLocation>
</comment>
<accession>A0A8C9QVU5</accession>
<evidence type="ECO:0000256" key="4">
    <source>
        <dbReference type="ARBA" id="ARBA00022737"/>
    </source>
</evidence>
<dbReference type="Gene3D" id="3.40.50.300">
    <property type="entry name" value="P-loop containing nucleotide triphosphate hydrolases"/>
    <property type="match status" value="1"/>
</dbReference>
<dbReference type="Pfam" id="PF17779">
    <property type="entry name" value="WHD_NOD2"/>
    <property type="match status" value="1"/>
</dbReference>
<dbReference type="SMART" id="SM00368">
    <property type="entry name" value="LRR_RI"/>
    <property type="match status" value="5"/>
</dbReference>
<proteinExistence type="predicted"/>
<evidence type="ECO:0000259" key="8">
    <source>
        <dbReference type="PROSITE" id="PS50837"/>
    </source>
</evidence>
<dbReference type="InterPro" id="IPR007111">
    <property type="entry name" value="NACHT_NTPase"/>
</dbReference>
<dbReference type="PRINTS" id="PR01407">
    <property type="entry name" value="BUTYPHLNCDUF"/>
</dbReference>
<dbReference type="SMART" id="SM01288">
    <property type="entry name" value="FISNA"/>
    <property type="match status" value="1"/>
</dbReference>
<evidence type="ECO:0008006" key="11">
    <source>
        <dbReference type="Google" id="ProtNLM"/>
    </source>
</evidence>
<dbReference type="InterPro" id="IPR006574">
    <property type="entry name" value="PRY"/>
</dbReference>
<keyword evidence="3" id="KW-0433">Leucine-rich repeat</keyword>
<dbReference type="InterPro" id="IPR003877">
    <property type="entry name" value="SPRY_dom"/>
</dbReference>
<dbReference type="Gene3D" id="3.80.10.10">
    <property type="entry name" value="Ribonuclease Inhibitor"/>
    <property type="match status" value="1"/>
</dbReference>
<feature type="domain" description="NACHT" evidence="8">
    <location>
        <begin position="98"/>
        <end position="228"/>
    </location>
</feature>
<dbReference type="SMART" id="SM00449">
    <property type="entry name" value="SPRY"/>
    <property type="match status" value="1"/>
</dbReference>
<keyword evidence="5" id="KW-0547">Nucleotide-binding</keyword>
<dbReference type="SUPFAM" id="SSF52047">
    <property type="entry name" value="RNI-like"/>
    <property type="match status" value="1"/>
</dbReference>
<dbReference type="InterPro" id="IPR051261">
    <property type="entry name" value="NLR"/>
</dbReference>
<dbReference type="FunFam" id="3.40.50.300:FF:000210">
    <property type="entry name" value="Si:dkey-16p6.1"/>
    <property type="match status" value="1"/>
</dbReference>
<dbReference type="InterPro" id="IPR003879">
    <property type="entry name" value="Butyrophylin_SPRY"/>
</dbReference>
<dbReference type="CDD" id="cd16040">
    <property type="entry name" value="SPRY_PRY_SNTX"/>
    <property type="match status" value="1"/>
</dbReference>
<dbReference type="Ensembl" id="ENSSFOT00015000472.2">
    <property type="protein sequence ID" value="ENSSFOP00015000444.2"/>
    <property type="gene ID" value="ENSSFOG00015000356.2"/>
</dbReference>
<evidence type="ECO:0000256" key="5">
    <source>
        <dbReference type="ARBA" id="ARBA00022741"/>
    </source>
</evidence>
<protein>
    <recommendedName>
        <fullName evidence="11">NACHT, LRR and PYD domains-containing protein 12-like</fullName>
    </recommendedName>
</protein>
<dbReference type="Proteomes" id="UP000694397">
    <property type="component" value="Chromosome 1"/>
</dbReference>
<dbReference type="SUPFAM" id="SSF52540">
    <property type="entry name" value="P-loop containing nucleoside triphosphate hydrolases"/>
    <property type="match status" value="1"/>
</dbReference>
<dbReference type="InterPro" id="IPR041075">
    <property type="entry name" value="NOD1/2_WH"/>
</dbReference>
<dbReference type="InterPro" id="IPR043136">
    <property type="entry name" value="B30.2/SPRY_sf"/>
</dbReference>
<evidence type="ECO:0000259" key="7">
    <source>
        <dbReference type="PROSITE" id="PS50188"/>
    </source>
</evidence>
<organism evidence="9 10">
    <name type="scientific">Scleropages formosus</name>
    <name type="common">Asian bonytongue</name>
    <name type="synonym">Osteoglossum formosum</name>
    <dbReference type="NCBI Taxonomy" id="113540"/>
    <lineage>
        <taxon>Eukaryota</taxon>
        <taxon>Metazoa</taxon>
        <taxon>Chordata</taxon>
        <taxon>Craniata</taxon>
        <taxon>Vertebrata</taxon>
        <taxon>Euteleostomi</taxon>
        <taxon>Actinopterygii</taxon>
        <taxon>Neopterygii</taxon>
        <taxon>Teleostei</taxon>
        <taxon>Osteoglossocephala</taxon>
        <taxon>Osteoglossomorpha</taxon>
        <taxon>Osteoglossiformes</taxon>
        <taxon>Osteoglossidae</taxon>
        <taxon>Scleropages</taxon>
    </lineage>
</organism>
<dbReference type="InterPro" id="IPR027417">
    <property type="entry name" value="P-loop_NTPase"/>
</dbReference>
<dbReference type="PANTHER" id="PTHR24106">
    <property type="entry name" value="NACHT, LRR AND CARD DOMAINS-CONTAINING"/>
    <property type="match status" value="1"/>
</dbReference>
<keyword evidence="2" id="KW-0963">Cytoplasm</keyword>
<reference evidence="9 10" key="1">
    <citation type="submission" date="2019-04" db="EMBL/GenBank/DDBJ databases">
        <authorList>
            <consortium name="Wellcome Sanger Institute Data Sharing"/>
        </authorList>
    </citation>
    <scope>NUCLEOTIDE SEQUENCE [LARGE SCALE GENOMIC DNA]</scope>
</reference>
<keyword evidence="10" id="KW-1185">Reference proteome</keyword>
<dbReference type="InterPro" id="IPR041267">
    <property type="entry name" value="NLRP_HD2"/>
</dbReference>
<dbReference type="PROSITE" id="PS50188">
    <property type="entry name" value="B302_SPRY"/>
    <property type="match status" value="1"/>
</dbReference>
<dbReference type="Pfam" id="PF17776">
    <property type="entry name" value="NLRC4_HD2"/>
    <property type="match status" value="1"/>
</dbReference>
<dbReference type="GeneTree" id="ENSGT01150000286927"/>
<name>A0A8C9QVU5_SCLFO</name>
<evidence type="ECO:0000256" key="1">
    <source>
        <dbReference type="ARBA" id="ARBA00004496"/>
    </source>
</evidence>
<dbReference type="PROSITE" id="PS50837">
    <property type="entry name" value="NACHT"/>
    <property type="match status" value="1"/>
</dbReference>
<evidence type="ECO:0000256" key="2">
    <source>
        <dbReference type="ARBA" id="ARBA00022490"/>
    </source>
</evidence>
<dbReference type="Pfam" id="PF00622">
    <property type="entry name" value="SPRY"/>
    <property type="match status" value="1"/>
</dbReference>
<dbReference type="GO" id="GO:0005737">
    <property type="term" value="C:cytoplasm"/>
    <property type="evidence" value="ECO:0007669"/>
    <property type="project" value="UniProtKB-SubCell"/>
</dbReference>
<dbReference type="InterPro" id="IPR001611">
    <property type="entry name" value="Leu-rich_rpt"/>
</dbReference>
<dbReference type="InterPro" id="IPR032675">
    <property type="entry name" value="LRR_dom_sf"/>
</dbReference>
<dbReference type="AlphaFoldDB" id="A0A8C9QVU5"/>
<keyword evidence="4" id="KW-0677">Repeat</keyword>
<evidence type="ECO:0000313" key="10">
    <source>
        <dbReference type="Proteomes" id="UP000694397"/>
    </source>
</evidence>
<reference evidence="9" key="3">
    <citation type="submission" date="2025-09" db="UniProtKB">
        <authorList>
            <consortium name="Ensembl"/>
        </authorList>
    </citation>
    <scope>IDENTIFICATION</scope>
</reference>
<evidence type="ECO:0000256" key="3">
    <source>
        <dbReference type="ARBA" id="ARBA00022614"/>
    </source>
</evidence>
<dbReference type="Pfam" id="PF13765">
    <property type="entry name" value="PRY"/>
    <property type="match status" value="1"/>
</dbReference>
<dbReference type="InterPro" id="IPR001870">
    <property type="entry name" value="B30.2/SPRY"/>
</dbReference>